<comment type="caution">
    <text evidence="21">The sequence shown here is derived from an EMBL/GenBank/DDBJ whole genome shotgun (WGS) entry which is preliminary data.</text>
</comment>
<keyword evidence="12 16" id="KW-0460">Magnesium</keyword>
<feature type="domain" description="Pyruvate kinase C-terminal" evidence="19">
    <location>
        <begin position="762"/>
        <end position="867"/>
    </location>
</feature>
<feature type="domain" description="Pyruvate kinase barrel" evidence="18">
    <location>
        <begin position="416"/>
        <end position="734"/>
    </location>
</feature>
<evidence type="ECO:0000256" key="12">
    <source>
        <dbReference type="ARBA" id="ARBA00022842"/>
    </source>
</evidence>
<keyword evidence="10 16" id="KW-0418">Kinase</keyword>
<keyword evidence="7" id="KW-0479">Metal-binding</keyword>
<dbReference type="VEuPathDB" id="FungiDB:H257_07361"/>
<evidence type="ECO:0000256" key="8">
    <source>
        <dbReference type="ARBA" id="ARBA00022737"/>
    </source>
</evidence>
<dbReference type="InterPro" id="IPR015813">
    <property type="entry name" value="Pyrv/PenolPyrv_kinase-like_dom"/>
</dbReference>
<dbReference type="GO" id="GO:0016301">
    <property type="term" value="F:kinase activity"/>
    <property type="evidence" value="ECO:0007669"/>
    <property type="project" value="UniProtKB-KW"/>
</dbReference>
<dbReference type="PROSITE" id="PS50082">
    <property type="entry name" value="WD_REPEATS_2"/>
    <property type="match status" value="2"/>
</dbReference>
<reference evidence="21 22" key="1">
    <citation type="submission" date="2018-08" db="EMBL/GenBank/DDBJ databases">
        <title>Aphanomyces genome sequencing and annotation.</title>
        <authorList>
            <person name="Minardi D."/>
            <person name="Oidtmann B."/>
            <person name="Van Der Giezen M."/>
            <person name="Studholme D.J."/>
        </authorList>
    </citation>
    <scope>NUCLEOTIDE SEQUENCE [LARGE SCALE GENOMIC DNA]</scope>
    <source>
        <strain evidence="21 22">Yx</strain>
    </source>
</reference>
<keyword evidence="11" id="KW-0067">ATP-binding</keyword>
<dbReference type="Pfam" id="PF08232">
    <property type="entry name" value="Striatin"/>
    <property type="match status" value="1"/>
</dbReference>
<evidence type="ECO:0000256" key="5">
    <source>
        <dbReference type="ARBA" id="ARBA00022574"/>
    </source>
</evidence>
<dbReference type="GO" id="GO:0030955">
    <property type="term" value="F:potassium ion binding"/>
    <property type="evidence" value="ECO:0007669"/>
    <property type="project" value="InterPro"/>
</dbReference>
<organism evidence="21 22">
    <name type="scientific">Aphanomyces astaci</name>
    <name type="common">Crayfish plague agent</name>
    <dbReference type="NCBI Taxonomy" id="112090"/>
    <lineage>
        <taxon>Eukaryota</taxon>
        <taxon>Sar</taxon>
        <taxon>Stramenopiles</taxon>
        <taxon>Oomycota</taxon>
        <taxon>Saprolegniomycetes</taxon>
        <taxon>Saprolegniales</taxon>
        <taxon>Verrucalvaceae</taxon>
        <taxon>Aphanomyces</taxon>
    </lineage>
</organism>
<keyword evidence="8" id="KW-0677">Repeat</keyword>
<evidence type="ECO:0000256" key="4">
    <source>
        <dbReference type="ARBA" id="ARBA00012142"/>
    </source>
</evidence>
<evidence type="ECO:0000256" key="16">
    <source>
        <dbReference type="RuleBase" id="RU000504"/>
    </source>
</evidence>
<evidence type="ECO:0000256" key="6">
    <source>
        <dbReference type="ARBA" id="ARBA00022679"/>
    </source>
</evidence>
<dbReference type="Gene3D" id="3.20.20.60">
    <property type="entry name" value="Phosphoenolpyruvate-binding domains"/>
    <property type="match status" value="1"/>
</dbReference>
<dbReference type="Proteomes" id="UP000266239">
    <property type="component" value="Unassembled WGS sequence"/>
</dbReference>
<dbReference type="GO" id="GO:0005524">
    <property type="term" value="F:ATP binding"/>
    <property type="evidence" value="ECO:0007669"/>
    <property type="project" value="UniProtKB-KW"/>
</dbReference>
<keyword evidence="5 15" id="KW-0853">WD repeat</keyword>
<dbReference type="Gene3D" id="2.130.10.10">
    <property type="entry name" value="YVTN repeat-like/Quinoprotein amine dehydrogenase"/>
    <property type="match status" value="1"/>
</dbReference>
<dbReference type="InterPro" id="IPR013258">
    <property type="entry name" value="Striatin_N"/>
</dbReference>
<dbReference type="Gene3D" id="3.40.1380.20">
    <property type="entry name" value="Pyruvate kinase, C-terminal domain"/>
    <property type="match status" value="1"/>
</dbReference>
<dbReference type="EC" id="2.7.1.40" evidence="4 16"/>
<feature type="compositionally biased region" description="Low complexity" evidence="17">
    <location>
        <begin position="118"/>
        <end position="130"/>
    </location>
</feature>
<feature type="repeat" description="WD" evidence="15">
    <location>
        <begin position="222"/>
        <end position="263"/>
    </location>
</feature>
<evidence type="ECO:0000259" key="19">
    <source>
        <dbReference type="Pfam" id="PF02887"/>
    </source>
</evidence>
<dbReference type="Gene3D" id="1.20.5.300">
    <property type="match status" value="1"/>
</dbReference>
<dbReference type="InterPro" id="IPR015806">
    <property type="entry name" value="Pyrv_Knase_insert_dom_sf"/>
</dbReference>
<evidence type="ECO:0000256" key="9">
    <source>
        <dbReference type="ARBA" id="ARBA00022741"/>
    </source>
</evidence>
<feature type="compositionally biased region" description="Gly residues" evidence="17">
    <location>
        <begin position="100"/>
        <end position="109"/>
    </location>
</feature>
<evidence type="ECO:0000256" key="2">
    <source>
        <dbReference type="ARBA" id="ARBA00004997"/>
    </source>
</evidence>
<dbReference type="InterPro" id="IPR019775">
    <property type="entry name" value="WD40_repeat_CS"/>
</dbReference>
<dbReference type="InterPro" id="IPR015943">
    <property type="entry name" value="WD40/YVTN_repeat-like_dom_sf"/>
</dbReference>
<keyword evidence="14" id="KW-0670">Pyruvate</keyword>
<feature type="compositionally biased region" description="Low complexity" evidence="17">
    <location>
        <begin position="187"/>
        <end position="197"/>
    </location>
</feature>
<feature type="compositionally biased region" description="Polar residues" evidence="17">
    <location>
        <begin position="89"/>
        <end position="98"/>
    </location>
</feature>
<dbReference type="InterPro" id="IPR015793">
    <property type="entry name" value="Pyrv_Knase_brl"/>
</dbReference>
<dbReference type="SUPFAM" id="SSF50800">
    <property type="entry name" value="PK beta-barrel domain-like"/>
    <property type="match status" value="1"/>
</dbReference>
<feature type="compositionally biased region" description="Basic and acidic residues" evidence="17">
    <location>
        <begin position="131"/>
        <end position="141"/>
    </location>
</feature>
<evidence type="ECO:0000256" key="13">
    <source>
        <dbReference type="ARBA" id="ARBA00023152"/>
    </source>
</evidence>
<dbReference type="NCBIfam" id="TIGR01064">
    <property type="entry name" value="pyruv_kin"/>
    <property type="match status" value="1"/>
</dbReference>
<dbReference type="PROSITE" id="PS50294">
    <property type="entry name" value="WD_REPEATS_REGION"/>
    <property type="match status" value="2"/>
</dbReference>
<dbReference type="InterPro" id="IPR011037">
    <property type="entry name" value="Pyrv_Knase-like_insert_dom_sf"/>
</dbReference>
<evidence type="ECO:0000259" key="20">
    <source>
        <dbReference type="Pfam" id="PF08232"/>
    </source>
</evidence>
<dbReference type="PROSITE" id="PS00678">
    <property type="entry name" value="WD_REPEATS_1"/>
    <property type="match status" value="1"/>
</dbReference>
<evidence type="ECO:0000256" key="7">
    <source>
        <dbReference type="ARBA" id="ARBA00022723"/>
    </source>
</evidence>
<dbReference type="InterPro" id="IPR036918">
    <property type="entry name" value="Pyrv_Knase_C_sf"/>
</dbReference>
<dbReference type="InterPro" id="IPR015795">
    <property type="entry name" value="Pyrv_Knase_C"/>
</dbReference>
<dbReference type="AlphaFoldDB" id="A0A397BQQ8"/>
<evidence type="ECO:0000256" key="10">
    <source>
        <dbReference type="ARBA" id="ARBA00022777"/>
    </source>
</evidence>
<keyword evidence="9" id="KW-0547">Nucleotide-binding</keyword>
<dbReference type="InterPro" id="IPR001680">
    <property type="entry name" value="WD40_rpt"/>
</dbReference>
<dbReference type="EMBL" id="QUTA01003282">
    <property type="protein sequence ID" value="RHY24218.1"/>
    <property type="molecule type" value="Genomic_DNA"/>
</dbReference>
<feature type="region of interest" description="Disordered" evidence="17">
    <location>
        <begin position="89"/>
        <end position="202"/>
    </location>
</feature>
<dbReference type="GO" id="GO:0000287">
    <property type="term" value="F:magnesium ion binding"/>
    <property type="evidence" value="ECO:0007669"/>
    <property type="project" value="InterPro"/>
</dbReference>
<name>A0A397BQQ8_APHAT</name>
<dbReference type="Gene3D" id="2.40.33.10">
    <property type="entry name" value="PK beta-barrel domain-like"/>
    <property type="match status" value="1"/>
</dbReference>
<dbReference type="UniPathway" id="UPA00109">
    <property type="reaction ID" value="UER00188"/>
</dbReference>
<dbReference type="GO" id="GO:0004743">
    <property type="term" value="F:pyruvate kinase activity"/>
    <property type="evidence" value="ECO:0007669"/>
    <property type="project" value="UniProtKB-EC"/>
</dbReference>
<evidence type="ECO:0000256" key="1">
    <source>
        <dbReference type="ARBA" id="ARBA00001958"/>
    </source>
</evidence>
<evidence type="ECO:0000256" key="17">
    <source>
        <dbReference type="SAM" id="MobiDB-lite"/>
    </source>
</evidence>
<evidence type="ECO:0000256" key="14">
    <source>
        <dbReference type="ARBA" id="ARBA00023317"/>
    </source>
</evidence>
<dbReference type="Pfam" id="PF02887">
    <property type="entry name" value="PK_C"/>
    <property type="match status" value="1"/>
</dbReference>
<comment type="similarity">
    <text evidence="3 16">Belongs to the pyruvate kinase family.</text>
</comment>
<protein>
    <recommendedName>
        <fullName evidence="4 16">Pyruvate kinase</fullName>
        <ecNumber evidence="4 16">2.7.1.40</ecNumber>
    </recommendedName>
</protein>
<dbReference type="SUPFAM" id="SSF50978">
    <property type="entry name" value="WD40 repeat-like"/>
    <property type="match status" value="1"/>
</dbReference>
<dbReference type="PRINTS" id="PR01050">
    <property type="entry name" value="PYRUVTKNASE"/>
</dbReference>
<keyword evidence="13 16" id="KW-0324">Glycolysis</keyword>
<dbReference type="SUPFAM" id="SSF51621">
    <property type="entry name" value="Phosphoenolpyruvate/pyruvate domain"/>
    <property type="match status" value="1"/>
</dbReference>
<dbReference type="InterPro" id="IPR001697">
    <property type="entry name" value="Pyr_Knase"/>
</dbReference>
<feature type="repeat" description="WD" evidence="15">
    <location>
        <begin position="326"/>
        <end position="367"/>
    </location>
</feature>
<comment type="cofactor">
    <cofactor evidence="1">
        <name>K(+)</name>
        <dbReference type="ChEBI" id="CHEBI:29103"/>
    </cofactor>
</comment>
<proteinExistence type="inferred from homology"/>
<gene>
    <name evidence="21" type="ORF">DYB25_006529</name>
</gene>
<evidence type="ECO:0000313" key="21">
    <source>
        <dbReference type="EMBL" id="RHY24218.1"/>
    </source>
</evidence>
<accession>A0A397BQQ8</accession>
<keyword evidence="6 16" id="KW-0808">Transferase</keyword>
<dbReference type="SMART" id="SM00320">
    <property type="entry name" value="WD40"/>
    <property type="match status" value="3"/>
</dbReference>
<evidence type="ECO:0000313" key="22">
    <source>
        <dbReference type="Proteomes" id="UP000266239"/>
    </source>
</evidence>
<evidence type="ECO:0000256" key="3">
    <source>
        <dbReference type="ARBA" id="ARBA00008663"/>
    </source>
</evidence>
<dbReference type="Pfam" id="PF00224">
    <property type="entry name" value="PK"/>
    <property type="match status" value="1"/>
</dbReference>
<feature type="domain" description="Striatin N-terminal" evidence="20">
    <location>
        <begin position="7"/>
        <end position="90"/>
    </location>
</feature>
<dbReference type="InterPro" id="IPR040442">
    <property type="entry name" value="Pyrv_kinase-like_dom_sf"/>
</dbReference>
<comment type="catalytic activity">
    <reaction evidence="16">
        <text>pyruvate + ATP = phosphoenolpyruvate + ADP + H(+)</text>
        <dbReference type="Rhea" id="RHEA:18157"/>
        <dbReference type="ChEBI" id="CHEBI:15361"/>
        <dbReference type="ChEBI" id="CHEBI:15378"/>
        <dbReference type="ChEBI" id="CHEBI:30616"/>
        <dbReference type="ChEBI" id="CHEBI:58702"/>
        <dbReference type="ChEBI" id="CHEBI:456216"/>
        <dbReference type="EC" id="2.7.1.40"/>
    </reaction>
</comment>
<dbReference type="Pfam" id="PF00400">
    <property type="entry name" value="WD40"/>
    <property type="match status" value="2"/>
</dbReference>
<dbReference type="SUPFAM" id="SSF52935">
    <property type="entry name" value="PK C-terminal domain-like"/>
    <property type="match status" value="1"/>
</dbReference>
<evidence type="ECO:0000256" key="15">
    <source>
        <dbReference type="PROSITE-ProRule" id="PRU00221"/>
    </source>
</evidence>
<evidence type="ECO:0000259" key="18">
    <source>
        <dbReference type="Pfam" id="PF00224"/>
    </source>
</evidence>
<comment type="pathway">
    <text evidence="2 16">Carbohydrate degradation; glycolysis; pyruvate from D-glyceraldehyde 3-phosphate: step 5/5.</text>
</comment>
<sequence>MESVEDALKYLAKQFESANVARVQWQDEKKQFQAQLHELEAQKKIQDDYAKELVLQVKMLEYALQQERGRYMAIIPVPKDKATNRVERANTSPFNSPRNAGGGGGGGGKEQTVFRKGSSNLSSSSSNASLKHSETKGESEVSRGGGGRNEISRNDVSVTRSKEGETFISRPRVNSKADKILPPPSASPATSSVAAPVKGPPPVEVTTKVNGSFRACKMKLKLSGHLDGVRAICFHPTDPLLVSGSEDCTVKIWNLASKNTEVEPVATLRLHTESVLAVAAIKPEHSSGLGFRNGLVATGSKDGTIGLIAFPEITDKPYYKFLVHRMEAHRDAIWGLYAHPYTNLLFSASADACVRVWGISAEPTLKCTLGASVRQHPSGLGHNIDGVLVPTCVSAYKLEISESQILDRDFTRHRERKTKIICAIGPSCWSVDMLGKLLDAGMNVARFNFSHGDHTVHGTALANLRAAVAQREHCHCAVLLDTKGPEIRTGALKHHRPIHLIAGQTLTITTDGDFEGDTSRIGCNYPHLATSVAPGSRILCDDGTLQLDVTACRSNEVDVNVLNSHVLEERKSMSLPGAKIRIPGITDKDKHDLVHFALPYAVDIVSGSFVRSAANVRAIRACLGDAGKHIRIHAKIESLEALENLDEILAEADGIHVSRGDLGMELQPEQVFLAQKLIIRKANIAGKPMLQSMTKCPTPTSAECSDVANAVLDGTDAVMLSAETAKGEFPVQAVATMSRSLNYSRLYAKTRDATPRPVSVCEAASSSGVEMALDVQAKLIVSLTDSGSSTLKIAKYRPEAFVVAVTASAHVARQGISVLRAMTGGTDDLILKAIEFAKSKGWIDDGDMVVVLHGLTEDARTSVVKIIQAHAHGYALPLHQKGPNAVSRLQ</sequence>
<dbReference type="FunFam" id="2.40.33.10:FF:000001">
    <property type="entry name" value="Pyruvate kinase"/>
    <property type="match status" value="1"/>
</dbReference>
<dbReference type="InterPro" id="IPR036322">
    <property type="entry name" value="WD40_repeat_dom_sf"/>
</dbReference>
<dbReference type="PANTHER" id="PTHR11817">
    <property type="entry name" value="PYRUVATE KINASE"/>
    <property type="match status" value="1"/>
</dbReference>
<evidence type="ECO:0000256" key="11">
    <source>
        <dbReference type="ARBA" id="ARBA00022840"/>
    </source>
</evidence>